<accession>A0A5N6PF98</accession>
<evidence type="ECO:0000256" key="1">
    <source>
        <dbReference type="SAM" id="MobiDB-lite"/>
    </source>
</evidence>
<keyword evidence="5" id="KW-1185">Reference proteome</keyword>
<reference evidence="4 5" key="1">
    <citation type="submission" date="2019-05" db="EMBL/GenBank/DDBJ databases">
        <title>Mikania micrantha, genome provides insights into the molecular mechanism of rapid growth.</title>
        <authorList>
            <person name="Liu B."/>
        </authorList>
    </citation>
    <scope>NUCLEOTIDE SEQUENCE [LARGE SCALE GENOMIC DNA]</scope>
    <source>
        <strain evidence="4">NLD-2019</strain>
        <tissue evidence="4">Leaf</tissue>
    </source>
</reference>
<evidence type="ECO:0000313" key="5">
    <source>
        <dbReference type="Proteomes" id="UP000326396"/>
    </source>
</evidence>
<feature type="compositionally biased region" description="Low complexity" evidence="1">
    <location>
        <begin position="694"/>
        <end position="705"/>
    </location>
</feature>
<dbReference type="Pfam" id="PF25502">
    <property type="entry name" value="DUF7915"/>
    <property type="match status" value="1"/>
</dbReference>
<feature type="compositionally biased region" description="Polar residues" evidence="1">
    <location>
        <begin position="683"/>
        <end position="693"/>
    </location>
</feature>
<feature type="region of interest" description="Disordered" evidence="1">
    <location>
        <begin position="637"/>
        <end position="805"/>
    </location>
</feature>
<feature type="region of interest" description="Disordered" evidence="1">
    <location>
        <begin position="428"/>
        <end position="468"/>
    </location>
</feature>
<dbReference type="Pfam" id="PF25500">
    <property type="entry name" value="DUF7913"/>
    <property type="match status" value="1"/>
</dbReference>
<sequence length="1028" mass="115096">MKRGTSGFYVPLRRLLNIVNRRNNSEVAMDIDLPVAVGPTTEETVDALLEYFVGPLVPLKHFDIASEMPSEVQKESVAKQVHAAAVLYNYFHLNHHKESQFLKFDQFCNLAIMFKPSILHHMKYMRQLDRPNLHDPENQLSLTEKAIMDACTMSKTLLNASDDISNVIEEWSIIKVAVLLIDLKMENCFLKFSNGVWSVIEKDLYPESKKCKKTMINHDEEREGGFQKLAFLAVEEATGNVNGELKVLESHVVYSLSQANTATLFYIVQSTWSIGKDDLVPIQDAICSLQGPVVKESLDSWVITPVVEYYRLLPYAEIISKFFSRGKDTSSHHVEKISADANVFQSSQKSCETKVSDDLQLKANLDSESGHISSSSSEEPCDSKFTKNILKFNNSSDGFISSWLMGGPFDQEVNETKILTDNNIMDASSDSAKQDVDGPCRVESNNSLSGRNSKSIDCHENKSNSTNSISNKEYMKDVKKVSIISQSKDEWVDGGHKSCMVSPNVERTPTVYHALEDFHSAAYAKTSELSEAALRALLNKRKKLYHQQEVINGELTLCDNKIQAIMHGDIGDCLGLKLEAIIDCCNEICKQDGIRTQEHTNLHVTRSLPLIAGKSLSEAQLTLRKACQASIEQSSQHQNYSCQSSNTRHQTTRAGPQHKRSNQGRGQNRGANNTHSSNHHLRQNSQRAPPKQTSWAASAQPPWAAHSRQPPYRAPCNPSPKKEFIIQHHEGDQEPISSEGPDSPNNTPPGSPKRMTDGEASQGSLFSSPRSRVQGRCPMLPGSSNIQNSSDPRESGDRTYDHSPIQGWKHLDEVGSSRVYSKVKGVVAGWVREKENHGRSFKEVAELCDQQRDNQRTREWKSIVVLQVVWSSSCDVRVRALEDMTTAQDGRMLSMEEEHLLDNNALQQLHSRVTDQETARVSLEQRVSTLETLGSQGKKVVEANKSLVGTEKKPYDGKRKNSDNRFGNQKRRNQGSGKFYTANTSGGVNGKMVCERCGKLGHQIQTCRVKESAPWFRFDYELMVSICS</sequence>
<evidence type="ECO:0000313" key="4">
    <source>
        <dbReference type="EMBL" id="KAD6453008.1"/>
    </source>
</evidence>
<evidence type="ECO:0000259" key="2">
    <source>
        <dbReference type="Pfam" id="PF25500"/>
    </source>
</evidence>
<dbReference type="Proteomes" id="UP000326396">
    <property type="component" value="Linkage Group LG12"/>
</dbReference>
<dbReference type="OrthoDB" id="1909634at2759"/>
<feature type="compositionally biased region" description="Polar residues" evidence="1">
    <location>
        <begin position="443"/>
        <end position="453"/>
    </location>
</feature>
<dbReference type="InterPro" id="IPR057235">
    <property type="entry name" value="DUF7913"/>
</dbReference>
<feature type="compositionally biased region" description="Basic and acidic residues" evidence="1">
    <location>
        <begin position="950"/>
        <end position="963"/>
    </location>
</feature>
<proteinExistence type="predicted"/>
<comment type="caution">
    <text evidence="4">The sequence shown here is derived from an EMBL/GenBank/DDBJ whole genome shotgun (WGS) entry which is preliminary data.</text>
</comment>
<protein>
    <submittedName>
        <fullName evidence="4">Uncharacterized protein</fullName>
    </submittedName>
</protein>
<dbReference type="AlphaFoldDB" id="A0A5N6PF98"/>
<organism evidence="4 5">
    <name type="scientific">Mikania micrantha</name>
    <name type="common">bitter vine</name>
    <dbReference type="NCBI Taxonomy" id="192012"/>
    <lineage>
        <taxon>Eukaryota</taxon>
        <taxon>Viridiplantae</taxon>
        <taxon>Streptophyta</taxon>
        <taxon>Embryophyta</taxon>
        <taxon>Tracheophyta</taxon>
        <taxon>Spermatophyta</taxon>
        <taxon>Magnoliopsida</taxon>
        <taxon>eudicotyledons</taxon>
        <taxon>Gunneridae</taxon>
        <taxon>Pentapetalae</taxon>
        <taxon>asterids</taxon>
        <taxon>campanulids</taxon>
        <taxon>Asterales</taxon>
        <taxon>Asteraceae</taxon>
        <taxon>Asteroideae</taxon>
        <taxon>Heliantheae alliance</taxon>
        <taxon>Eupatorieae</taxon>
        <taxon>Mikania</taxon>
    </lineage>
</organism>
<dbReference type="EMBL" id="SZYD01000004">
    <property type="protein sequence ID" value="KAD6453008.1"/>
    <property type="molecule type" value="Genomic_DNA"/>
</dbReference>
<feature type="compositionally biased region" description="Polar residues" evidence="1">
    <location>
        <begin position="759"/>
        <end position="771"/>
    </location>
</feature>
<feature type="domain" description="DUF7913" evidence="2">
    <location>
        <begin position="40"/>
        <end position="157"/>
    </location>
</feature>
<dbReference type="PANTHER" id="PTHR33913:SF1">
    <property type="entry name" value="DRBM DOMAIN-CONTAINING PROTEIN"/>
    <property type="match status" value="1"/>
</dbReference>
<feature type="compositionally biased region" description="Basic and acidic residues" evidence="1">
    <location>
        <begin position="791"/>
        <end position="801"/>
    </location>
</feature>
<dbReference type="PANTHER" id="PTHR33913">
    <property type="entry name" value="ALEURONE LAYER MORPHOGENESIS PROTEIN"/>
    <property type="match status" value="1"/>
</dbReference>
<feature type="compositionally biased region" description="Low complexity" evidence="1">
    <location>
        <begin position="663"/>
        <end position="673"/>
    </location>
</feature>
<feature type="region of interest" description="Disordered" evidence="1">
    <location>
        <begin position="949"/>
        <end position="983"/>
    </location>
</feature>
<dbReference type="InterPro" id="IPR057237">
    <property type="entry name" value="DUF7915"/>
</dbReference>
<feature type="compositionally biased region" description="Polar residues" evidence="1">
    <location>
        <begin position="637"/>
        <end position="654"/>
    </location>
</feature>
<gene>
    <name evidence="4" type="ORF">E3N88_07713</name>
</gene>
<feature type="domain" description="DUF7915" evidence="3">
    <location>
        <begin position="194"/>
        <end position="325"/>
    </location>
</feature>
<feature type="compositionally biased region" description="Basic and acidic residues" evidence="1">
    <location>
        <begin position="720"/>
        <end position="732"/>
    </location>
</feature>
<evidence type="ECO:0000259" key="3">
    <source>
        <dbReference type="Pfam" id="PF25502"/>
    </source>
</evidence>
<name>A0A5N6PF98_9ASTR</name>